<protein>
    <submittedName>
        <fullName evidence="2">AAA ATPase domain protein</fullName>
    </submittedName>
</protein>
<evidence type="ECO:0000313" key="2">
    <source>
        <dbReference type="EMBL" id="RMR61875.1"/>
    </source>
</evidence>
<dbReference type="CDD" id="cd00267">
    <property type="entry name" value="ABC_ATPase"/>
    <property type="match status" value="1"/>
</dbReference>
<dbReference type="SUPFAM" id="SSF52540">
    <property type="entry name" value="P-loop containing nucleoside triphosphate hydrolases"/>
    <property type="match status" value="1"/>
</dbReference>
<reference evidence="2 3" key="1">
    <citation type="submission" date="2018-08" db="EMBL/GenBank/DDBJ databases">
        <title>Recombination of ecologically and evolutionarily significant loci maintains genetic cohesion in the Pseudomonas syringae species complex.</title>
        <authorList>
            <person name="Dillon M."/>
            <person name="Thakur S."/>
            <person name="Almeida R.N.D."/>
            <person name="Weir B.S."/>
            <person name="Guttman D.S."/>
        </authorList>
    </citation>
    <scope>NUCLEOTIDE SEQUENCE [LARGE SCALE GENOMIC DNA]</scope>
    <source>
        <strain evidence="2 3">ICMP 6917</strain>
    </source>
</reference>
<dbReference type="GO" id="GO:0016887">
    <property type="term" value="F:ATP hydrolysis activity"/>
    <property type="evidence" value="ECO:0007669"/>
    <property type="project" value="InterPro"/>
</dbReference>
<dbReference type="PANTHER" id="PTHR43581">
    <property type="entry name" value="ATP/GTP PHOSPHATASE"/>
    <property type="match status" value="1"/>
</dbReference>
<dbReference type="GO" id="GO:0005524">
    <property type="term" value="F:ATP binding"/>
    <property type="evidence" value="ECO:0007669"/>
    <property type="project" value="InterPro"/>
</dbReference>
<gene>
    <name evidence="2" type="ORF">ALP84_02556</name>
</gene>
<organism evidence="2 3">
    <name type="scientific">Pseudomonas cichorii</name>
    <dbReference type="NCBI Taxonomy" id="36746"/>
    <lineage>
        <taxon>Bacteria</taxon>
        <taxon>Pseudomonadati</taxon>
        <taxon>Pseudomonadota</taxon>
        <taxon>Gammaproteobacteria</taxon>
        <taxon>Pseudomonadales</taxon>
        <taxon>Pseudomonadaceae</taxon>
        <taxon>Pseudomonas</taxon>
    </lineage>
</organism>
<dbReference type="AlphaFoldDB" id="A0A3M4WCU7"/>
<dbReference type="Gene3D" id="3.40.50.300">
    <property type="entry name" value="P-loop containing nucleotide triphosphate hydrolases"/>
    <property type="match status" value="1"/>
</dbReference>
<evidence type="ECO:0000313" key="3">
    <source>
        <dbReference type="Proteomes" id="UP000278332"/>
    </source>
</evidence>
<accession>A0A3M4WCU7</accession>
<dbReference type="InterPro" id="IPR051396">
    <property type="entry name" value="Bact_Antivir_Def_Nuclease"/>
</dbReference>
<proteinExistence type="predicted"/>
<dbReference type="PANTHER" id="PTHR43581:SF2">
    <property type="entry name" value="EXCINUCLEASE ATPASE SUBUNIT"/>
    <property type="match status" value="1"/>
</dbReference>
<dbReference type="Proteomes" id="UP000278332">
    <property type="component" value="Unassembled WGS sequence"/>
</dbReference>
<name>A0A3M4WCU7_PSECI</name>
<dbReference type="Pfam" id="PF13304">
    <property type="entry name" value="AAA_21"/>
    <property type="match status" value="1"/>
</dbReference>
<comment type="caution">
    <text evidence="2">The sequence shown here is derived from an EMBL/GenBank/DDBJ whole genome shotgun (WGS) entry which is preliminary data.</text>
</comment>
<sequence>MPSRNHTHSAQCLKAIAELTRFSWGKTSLHRKCATAMSKLVHHKNMALTCYLDDYENGLVSEQHHFHNCLIYMLQRETYDPSITLATACYMRDNAVLGTWHSRITRVTSRLHANSPDSPNNLVKTFGTYDASMLDSRDSYRELLDLAGPVTTKRLLLYAHDASALNAFRANGQLYKKLVSKQSLHGLIVNDEEFYTYISLKLILDANVVGEPISELHATLLTTGNDVMGTLGLDFHFSHTSSPLALPINVIIGANGVGKTRALQAVGKEMLDKQKIKVATKQPQKRGHGNPIIVFSHEVRSWERLPRRIFKHVPLGITQADWAKLPAITQEISILPEGNFSLATLNKILGKVVNTSNLYVTRMGSKNTTHSLDELAHDPGKCAHIDLSVDFKFIDELGLEHYLSSGQRALICFCFNLVLHCRPRSVLLVDEPENHLHPRFISLLMQTLHSVLVATESVAIVATHSPFVVREVDKSGVVILQADHQNLPSLFRPGMQTLGGDVSLISDYVFEDLNVRKGYQESIDQALLAGRSDPVTRDRILKQFSALGSDAAAYVRSLER</sequence>
<dbReference type="InterPro" id="IPR027417">
    <property type="entry name" value="P-loop_NTPase"/>
</dbReference>
<feature type="domain" description="ATPase AAA-type core" evidence="1">
    <location>
        <begin position="403"/>
        <end position="469"/>
    </location>
</feature>
<dbReference type="InterPro" id="IPR003959">
    <property type="entry name" value="ATPase_AAA_core"/>
</dbReference>
<evidence type="ECO:0000259" key="1">
    <source>
        <dbReference type="Pfam" id="PF13304"/>
    </source>
</evidence>
<dbReference type="EMBL" id="RBRY01000029">
    <property type="protein sequence ID" value="RMR61875.1"/>
    <property type="molecule type" value="Genomic_DNA"/>
</dbReference>